<organism evidence="3 4">
    <name type="scientific">Heterobasidion irregulare (strain TC 32-1)</name>
    <dbReference type="NCBI Taxonomy" id="747525"/>
    <lineage>
        <taxon>Eukaryota</taxon>
        <taxon>Fungi</taxon>
        <taxon>Dikarya</taxon>
        <taxon>Basidiomycota</taxon>
        <taxon>Agaricomycotina</taxon>
        <taxon>Agaricomycetes</taxon>
        <taxon>Russulales</taxon>
        <taxon>Bondarzewiaceae</taxon>
        <taxon>Heterobasidion</taxon>
        <taxon>Heterobasidion annosum species complex</taxon>
    </lineage>
</organism>
<dbReference type="CDD" id="cd22756">
    <property type="entry name" value="OTU_OTUD3-like"/>
    <property type="match status" value="1"/>
</dbReference>
<dbReference type="InParanoid" id="W4K1P1"/>
<dbReference type="EMBL" id="KI925460">
    <property type="protein sequence ID" value="ETW79639.1"/>
    <property type="molecule type" value="Genomic_DNA"/>
</dbReference>
<dbReference type="Pfam" id="PF02338">
    <property type="entry name" value="OTU"/>
    <property type="match status" value="1"/>
</dbReference>
<protein>
    <recommendedName>
        <fullName evidence="2">OTU domain-containing protein</fullName>
    </recommendedName>
</protein>
<feature type="compositionally biased region" description="Basic and acidic residues" evidence="1">
    <location>
        <begin position="408"/>
        <end position="417"/>
    </location>
</feature>
<feature type="compositionally biased region" description="Acidic residues" evidence="1">
    <location>
        <begin position="328"/>
        <end position="341"/>
    </location>
</feature>
<feature type="compositionally biased region" description="Pro residues" evidence="1">
    <location>
        <begin position="245"/>
        <end position="254"/>
    </location>
</feature>
<dbReference type="GeneID" id="20673559"/>
<dbReference type="GO" id="GO:0004843">
    <property type="term" value="F:cysteine-type deubiquitinase activity"/>
    <property type="evidence" value="ECO:0007669"/>
    <property type="project" value="TreeGrafter"/>
</dbReference>
<dbReference type="OrthoDB" id="415023at2759"/>
<dbReference type="PANTHER" id="PTHR12419:SF7">
    <property type="entry name" value="OTU DOMAIN-CONTAINING PROTEIN 3"/>
    <property type="match status" value="1"/>
</dbReference>
<dbReference type="KEGG" id="hir:HETIRDRAFT_419318"/>
<dbReference type="SUPFAM" id="SSF54001">
    <property type="entry name" value="Cysteine proteinases"/>
    <property type="match status" value="1"/>
</dbReference>
<feature type="region of interest" description="Disordered" evidence="1">
    <location>
        <begin position="162"/>
        <end position="206"/>
    </location>
</feature>
<feature type="compositionally biased region" description="Pro residues" evidence="1">
    <location>
        <begin position="272"/>
        <end position="285"/>
    </location>
</feature>
<dbReference type="Proteomes" id="UP000030671">
    <property type="component" value="Unassembled WGS sequence"/>
</dbReference>
<evidence type="ECO:0000259" key="2">
    <source>
        <dbReference type="PROSITE" id="PS50802"/>
    </source>
</evidence>
<dbReference type="eggNOG" id="KOG2605">
    <property type="taxonomic scope" value="Eukaryota"/>
</dbReference>
<sequence>MSPSKRHQRGLKNPPQLRTRTLRSSKGKLLSDPAENTQQLTNQLRQLGLYAANTLGDGNCLFRALSDQLYGTESHHIQLRRDICDWIDKHHARYEPFVEDERGIDVHLRLMRQPATYGGHLEISAFAHMARRDVKVIQPGLVYVIEWASGWDSPTLPADSPLYSTAPVESQDDRSRRSRREKKRVEKDKVVKRPPDDGTDDDSDTGPIYVAYHDWEHFSSIRNLRGPHQGIPHVREMLAVDIDDLPPPPNPKSKPPSKAKALKTSSKARLPTPAPPTPSQIPLPPSRSISPEPEPTSSRRSPKRSFDESSGSSQASESAAKRSRPNEDMDIDEGGDDDDDTPGLSETFSTASSTSSSPPPPAAPVERPLTRRQRKLLGVPKPRSPVVVGRSAGKIVIPGGRYRRPSSARKEAARDEKDTDGDEEWTRNGVGRVDVRGFRELRI</sequence>
<dbReference type="AlphaFoldDB" id="W4K1P1"/>
<dbReference type="HOGENOM" id="CLU_519709_0_0_1"/>
<name>W4K1P1_HETIT</name>
<dbReference type="STRING" id="747525.W4K1P1"/>
<dbReference type="InterPro" id="IPR003323">
    <property type="entry name" value="OTU_dom"/>
</dbReference>
<keyword evidence="4" id="KW-1185">Reference proteome</keyword>
<feature type="domain" description="OTU" evidence="2">
    <location>
        <begin position="49"/>
        <end position="224"/>
    </location>
</feature>
<dbReference type="InterPro" id="IPR050704">
    <property type="entry name" value="Peptidase_C85-like"/>
</dbReference>
<dbReference type="RefSeq" id="XP_009548206.1">
    <property type="nucleotide sequence ID" value="XM_009549911.1"/>
</dbReference>
<feature type="region of interest" description="Disordered" evidence="1">
    <location>
        <begin position="241"/>
        <end position="430"/>
    </location>
</feature>
<feature type="compositionally biased region" description="Low complexity" evidence="1">
    <location>
        <begin position="286"/>
        <end position="299"/>
    </location>
</feature>
<reference evidence="3 4" key="1">
    <citation type="journal article" date="2012" name="New Phytol.">
        <title>Insight into trade-off between wood decay and parasitism from the genome of a fungal forest pathogen.</title>
        <authorList>
            <person name="Olson A."/>
            <person name="Aerts A."/>
            <person name="Asiegbu F."/>
            <person name="Belbahri L."/>
            <person name="Bouzid O."/>
            <person name="Broberg A."/>
            <person name="Canback B."/>
            <person name="Coutinho P.M."/>
            <person name="Cullen D."/>
            <person name="Dalman K."/>
            <person name="Deflorio G."/>
            <person name="van Diepen L.T."/>
            <person name="Dunand C."/>
            <person name="Duplessis S."/>
            <person name="Durling M."/>
            <person name="Gonthier P."/>
            <person name="Grimwood J."/>
            <person name="Fossdal C.G."/>
            <person name="Hansson D."/>
            <person name="Henrissat B."/>
            <person name="Hietala A."/>
            <person name="Himmelstrand K."/>
            <person name="Hoffmeister D."/>
            <person name="Hogberg N."/>
            <person name="James T.Y."/>
            <person name="Karlsson M."/>
            <person name="Kohler A."/>
            <person name="Kues U."/>
            <person name="Lee Y.H."/>
            <person name="Lin Y.C."/>
            <person name="Lind M."/>
            <person name="Lindquist E."/>
            <person name="Lombard V."/>
            <person name="Lucas S."/>
            <person name="Lunden K."/>
            <person name="Morin E."/>
            <person name="Murat C."/>
            <person name="Park J."/>
            <person name="Raffaello T."/>
            <person name="Rouze P."/>
            <person name="Salamov A."/>
            <person name="Schmutz J."/>
            <person name="Solheim H."/>
            <person name="Stahlberg J."/>
            <person name="Velez H."/>
            <person name="de Vries R.P."/>
            <person name="Wiebenga A."/>
            <person name="Woodward S."/>
            <person name="Yakovlev I."/>
            <person name="Garbelotto M."/>
            <person name="Martin F."/>
            <person name="Grigoriev I.V."/>
            <person name="Stenlid J."/>
        </authorList>
    </citation>
    <scope>NUCLEOTIDE SEQUENCE [LARGE SCALE GENOMIC DNA]</scope>
    <source>
        <strain evidence="3 4">TC 32-1</strain>
    </source>
</reference>
<dbReference type="PANTHER" id="PTHR12419">
    <property type="entry name" value="OTU DOMAIN CONTAINING PROTEIN"/>
    <property type="match status" value="1"/>
</dbReference>
<proteinExistence type="predicted"/>
<evidence type="ECO:0000313" key="4">
    <source>
        <dbReference type="Proteomes" id="UP000030671"/>
    </source>
</evidence>
<feature type="compositionally biased region" description="Low complexity" evidence="1">
    <location>
        <begin position="308"/>
        <end position="318"/>
    </location>
</feature>
<dbReference type="InterPro" id="IPR038765">
    <property type="entry name" value="Papain-like_cys_pep_sf"/>
</dbReference>
<evidence type="ECO:0000313" key="3">
    <source>
        <dbReference type="EMBL" id="ETW79639.1"/>
    </source>
</evidence>
<accession>W4K1P1</accession>
<feature type="compositionally biased region" description="Basic and acidic residues" evidence="1">
    <location>
        <begin position="183"/>
        <end position="196"/>
    </location>
</feature>
<dbReference type="Gene3D" id="3.90.70.80">
    <property type="match status" value="1"/>
</dbReference>
<feature type="compositionally biased region" description="Low complexity" evidence="1">
    <location>
        <begin position="262"/>
        <end position="271"/>
    </location>
</feature>
<dbReference type="GO" id="GO:0016579">
    <property type="term" value="P:protein deubiquitination"/>
    <property type="evidence" value="ECO:0007669"/>
    <property type="project" value="TreeGrafter"/>
</dbReference>
<gene>
    <name evidence="3" type="ORF">HETIRDRAFT_419318</name>
</gene>
<evidence type="ECO:0000256" key="1">
    <source>
        <dbReference type="SAM" id="MobiDB-lite"/>
    </source>
</evidence>
<dbReference type="PROSITE" id="PS50802">
    <property type="entry name" value="OTU"/>
    <property type="match status" value="1"/>
</dbReference>